<dbReference type="PANTHER" id="PTHR24567">
    <property type="entry name" value="CRP FAMILY TRANSCRIPTIONAL REGULATORY PROTEIN"/>
    <property type="match status" value="1"/>
</dbReference>
<dbReference type="InterPro" id="IPR036388">
    <property type="entry name" value="WH-like_DNA-bd_sf"/>
</dbReference>
<keyword evidence="3" id="KW-0804">Transcription</keyword>
<sequence>MSEPSTKPSNSLLDNLPSPLSTLLFDKGREMRMDFGQILGRAGEPTLAVYFPLTGFISQVAGMEYQKPLEVGMIGREGMLGAHLLLGIHTAPSNAIVQGDGLALEIPSKIFVGLLTQNHKLNTLLKHYLFVQFIQLTQGCLCQSFHGLSSRLAKWLLMSHDRARHENFYLTHQFIADMLGVRRSAVTIAAGQLQDKNIIQYSRGYINILNRVELEARACECYQRDLKHYKQQLNLSD</sequence>
<evidence type="ECO:0000313" key="5">
    <source>
        <dbReference type="EMBL" id="MBJ2137443.1"/>
    </source>
</evidence>
<gene>
    <name evidence="5" type="ORF">JEU11_13360</name>
</gene>
<dbReference type="PANTHER" id="PTHR24567:SF74">
    <property type="entry name" value="HTH-TYPE TRANSCRIPTIONAL REGULATOR ARCR"/>
    <property type="match status" value="1"/>
</dbReference>
<feature type="domain" description="Cyclic nucleotide-binding" evidence="4">
    <location>
        <begin position="12"/>
        <end position="97"/>
    </location>
</feature>
<dbReference type="InterPro" id="IPR000595">
    <property type="entry name" value="cNMP-bd_dom"/>
</dbReference>
<reference evidence="5 6" key="1">
    <citation type="submission" date="2020-12" db="EMBL/GenBank/DDBJ databases">
        <title>Draft genome sequences of nine environmental bacterial isolates colonizing plastic.</title>
        <authorList>
            <person name="Borre I."/>
            <person name="Sonnenschein E.C."/>
        </authorList>
    </citation>
    <scope>NUCLEOTIDE SEQUENCE [LARGE SCALE GENOMIC DNA]</scope>
    <source>
        <strain evidence="5 6">IB30</strain>
    </source>
</reference>
<dbReference type="InterPro" id="IPR050397">
    <property type="entry name" value="Env_Response_Regulators"/>
</dbReference>
<accession>A0ABS0WG53</accession>
<dbReference type="EMBL" id="JAEILT010000019">
    <property type="protein sequence ID" value="MBJ2137443.1"/>
    <property type="molecule type" value="Genomic_DNA"/>
</dbReference>
<proteinExistence type="predicted"/>
<dbReference type="PROSITE" id="PS50042">
    <property type="entry name" value="CNMP_BINDING_3"/>
    <property type="match status" value="1"/>
</dbReference>
<dbReference type="Gene3D" id="2.60.120.10">
    <property type="entry name" value="Jelly Rolls"/>
    <property type="match status" value="1"/>
</dbReference>
<dbReference type="RefSeq" id="WP_198825035.1">
    <property type="nucleotide sequence ID" value="NZ_JAEILT010000019.1"/>
</dbReference>
<keyword evidence="1" id="KW-0805">Transcription regulation</keyword>
<evidence type="ECO:0000256" key="3">
    <source>
        <dbReference type="ARBA" id="ARBA00023163"/>
    </source>
</evidence>
<evidence type="ECO:0000259" key="4">
    <source>
        <dbReference type="PROSITE" id="PS50042"/>
    </source>
</evidence>
<dbReference type="Gene3D" id="1.10.10.10">
    <property type="entry name" value="Winged helix-like DNA-binding domain superfamily/Winged helix DNA-binding domain"/>
    <property type="match status" value="1"/>
</dbReference>
<evidence type="ECO:0000256" key="2">
    <source>
        <dbReference type="ARBA" id="ARBA00023125"/>
    </source>
</evidence>
<dbReference type="Pfam" id="PF13545">
    <property type="entry name" value="HTH_Crp_2"/>
    <property type="match status" value="1"/>
</dbReference>
<organism evidence="5 6">
    <name type="scientific">Paraglaciecola chathamensis</name>
    <dbReference type="NCBI Taxonomy" id="368405"/>
    <lineage>
        <taxon>Bacteria</taxon>
        <taxon>Pseudomonadati</taxon>
        <taxon>Pseudomonadota</taxon>
        <taxon>Gammaproteobacteria</taxon>
        <taxon>Alteromonadales</taxon>
        <taxon>Alteromonadaceae</taxon>
        <taxon>Paraglaciecola</taxon>
    </lineage>
</organism>
<dbReference type="CDD" id="cd00038">
    <property type="entry name" value="CAP_ED"/>
    <property type="match status" value="1"/>
</dbReference>
<dbReference type="InterPro" id="IPR018490">
    <property type="entry name" value="cNMP-bd_dom_sf"/>
</dbReference>
<dbReference type="InterPro" id="IPR036390">
    <property type="entry name" value="WH_DNA-bd_sf"/>
</dbReference>
<protein>
    <submittedName>
        <fullName evidence="5">Crp/Fnr family transcriptional regulator</fullName>
    </submittedName>
</protein>
<name>A0ABS0WG53_9ALTE</name>
<evidence type="ECO:0000313" key="6">
    <source>
        <dbReference type="Proteomes" id="UP000649232"/>
    </source>
</evidence>
<dbReference type="Proteomes" id="UP000649232">
    <property type="component" value="Unassembled WGS sequence"/>
</dbReference>
<dbReference type="InterPro" id="IPR014710">
    <property type="entry name" value="RmlC-like_jellyroll"/>
</dbReference>
<dbReference type="SUPFAM" id="SSF51206">
    <property type="entry name" value="cAMP-binding domain-like"/>
    <property type="match status" value="1"/>
</dbReference>
<dbReference type="InterPro" id="IPR012318">
    <property type="entry name" value="HTH_CRP"/>
</dbReference>
<dbReference type="SUPFAM" id="SSF46785">
    <property type="entry name" value="Winged helix' DNA-binding domain"/>
    <property type="match status" value="1"/>
</dbReference>
<keyword evidence="2" id="KW-0238">DNA-binding</keyword>
<comment type="caution">
    <text evidence="5">The sequence shown here is derived from an EMBL/GenBank/DDBJ whole genome shotgun (WGS) entry which is preliminary data.</text>
</comment>
<evidence type="ECO:0000256" key="1">
    <source>
        <dbReference type="ARBA" id="ARBA00023015"/>
    </source>
</evidence>